<feature type="region of interest" description="Disordered" evidence="2">
    <location>
        <begin position="355"/>
        <end position="376"/>
    </location>
</feature>
<feature type="region of interest" description="Disordered" evidence="2">
    <location>
        <begin position="301"/>
        <end position="325"/>
    </location>
</feature>
<protein>
    <recommendedName>
        <fullName evidence="5">GH16 domain-containing protein</fullName>
    </recommendedName>
</protein>
<feature type="compositionally biased region" description="Polar residues" evidence="2">
    <location>
        <begin position="301"/>
        <end position="310"/>
    </location>
</feature>
<feature type="signal peptide" evidence="4">
    <location>
        <begin position="1"/>
        <end position="23"/>
    </location>
</feature>
<evidence type="ECO:0000256" key="4">
    <source>
        <dbReference type="SAM" id="SignalP"/>
    </source>
</evidence>
<dbReference type="PROSITE" id="PS51762">
    <property type="entry name" value="GH16_2"/>
    <property type="match status" value="1"/>
</dbReference>
<dbReference type="InterPro" id="IPR013320">
    <property type="entry name" value="ConA-like_dom_sf"/>
</dbReference>
<keyword evidence="3" id="KW-0472">Membrane</keyword>
<proteinExistence type="inferred from homology"/>
<dbReference type="GO" id="GO:0004553">
    <property type="term" value="F:hydrolase activity, hydrolyzing O-glycosyl compounds"/>
    <property type="evidence" value="ECO:0007669"/>
    <property type="project" value="InterPro"/>
</dbReference>
<feature type="compositionally biased region" description="Basic residues" evidence="2">
    <location>
        <begin position="412"/>
        <end position="428"/>
    </location>
</feature>
<feature type="region of interest" description="Disordered" evidence="2">
    <location>
        <begin position="392"/>
        <end position="429"/>
    </location>
</feature>
<dbReference type="PANTHER" id="PTHR10963:SF55">
    <property type="entry name" value="GLYCOSIDE HYDROLASE FAMILY 16 PROTEIN"/>
    <property type="match status" value="1"/>
</dbReference>
<accession>A0A7S3P5R7</accession>
<dbReference type="PANTHER" id="PTHR10963">
    <property type="entry name" value="GLYCOSYL HYDROLASE-RELATED"/>
    <property type="match status" value="1"/>
</dbReference>
<evidence type="ECO:0000256" key="2">
    <source>
        <dbReference type="SAM" id="MobiDB-lite"/>
    </source>
</evidence>
<reference evidence="6" key="1">
    <citation type="submission" date="2021-01" db="EMBL/GenBank/DDBJ databases">
        <authorList>
            <person name="Corre E."/>
            <person name="Pelletier E."/>
            <person name="Niang G."/>
            <person name="Scheremetjew M."/>
            <person name="Finn R."/>
            <person name="Kale V."/>
            <person name="Holt S."/>
            <person name="Cochrane G."/>
            <person name="Meng A."/>
            <person name="Brown T."/>
            <person name="Cohen L."/>
        </authorList>
    </citation>
    <scope>NUCLEOTIDE SEQUENCE</scope>
    <source>
        <strain evidence="6">CCMP127</strain>
    </source>
</reference>
<dbReference type="CDD" id="cd08023">
    <property type="entry name" value="GH16_laminarinase_like"/>
    <property type="match status" value="1"/>
</dbReference>
<evidence type="ECO:0000256" key="3">
    <source>
        <dbReference type="SAM" id="Phobius"/>
    </source>
</evidence>
<name>A0A7S3P5R7_9STRA</name>
<dbReference type="InterPro" id="IPR050546">
    <property type="entry name" value="Glycosyl_Hydrlase_16"/>
</dbReference>
<dbReference type="GO" id="GO:0005975">
    <property type="term" value="P:carbohydrate metabolic process"/>
    <property type="evidence" value="ECO:0007669"/>
    <property type="project" value="InterPro"/>
</dbReference>
<dbReference type="Pfam" id="PF00722">
    <property type="entry name" value="Glyco_hydro_16"/>
    <property type="match status" value="1"/>
</dbReference>
<comment type="similarity">
    <text evidence="1">Belongs to the glycosyl hydrolase 16 family.</text>
</comment>
<feature type="domain" description="GH16" evidence="5">
    <location>
        <begin position="30"/>
        <end position="293"/>
    </location>
</feature>
<evidence type="ECO:0000259" key="5">
    <source>
        <dbReference type="PROSITE" id="PS51762"/>
    </source>
</evidence>
<dbReference type="InterPro" id="IPR000757">
    <property type="entry name" value="Beta-glucanase-like"/>
</dbReference>
<dbReference type="EMBL" id="HBIM01007911">
    <property type="protein sequence ID" value="CAE0409022.1"/>
    <property type="molecule type" value="Transcribed_RNA"/>
</dbReference>
<feature type="compositionally biased region" description="Low complexity" evidence="2">
    <location>
        <begin position="392"/>
        <end position="411"/>
    </location>
</feature>
<gene>
    <name evidence="6" type="ORF">ACOF00016_LOCUS6718</name>
</gene>
<sequence length="476" mass="50699">MKSTLSTLARLVTAAAVATLAGAQTEVWRDDFETAGVPDPQWWGFDQGGGGWGNNELQTYTTQNARVKDGTLQITADRDGEAFTSARINTQDKVEVLYGTIEARINVPNVTGGLWPAFWTLGSNFPVVPWPECGEIDIMEVGQGGAGPQINNRVVSAAHWLHQNEQGIDETASFPGYYDNSELLNADYYIYSLEWTPDFLTTRINGEKIWEMKITLGNCTDCCTHCDELHEPHFIVLNLAVGGGFTVGNHSSCGYSSSNYGGGCPTPSAADIGAGFPAIMSVDWIRIVDYGITEIYLNSASPTKQPNAAPTNAPIPVPTTKAPTDSPKIVVVNADLPTSAPTFEDDDYYDDKWQITGTGSGKSGKGGKSKSSKGSKYRDDEIATICAAQVSSSGSSKGKSSKSGKSMSMSNKSRKLKSSKGKSSKGKSSKYLDVDCTAYEASLRTASALSSGAVAPTTSIVWMATLVLAPVALLLV</sequence>
<keyword evidence="3" id="KW-0812">Transmembrane</keyword>
<dbReference type="SUPFAM" id="SSF49899">
    <property type="entry name" value="Concanavalin A-like lectins/glucanases"/>
    <property type="match status" value="1"/>
</dbReference>
<dbReference type="AlphaFoldDB" id="A0A7S3P5R7"/>
<keyword evidence="3" id="KW-1133">Transmembrane helix</keyword>
<keyword evidence="4" id="KW-0732">Signal</keyword>
<feature type="transmembrane region" description="Helical" evidence="3">
    <location>
        <begin position="453"/>
        <end position="475"/>
    </location>
</feature>
<organism evidence="6">
    <name type="scientific">Amphora coffeiformis</name>
    <dbReference type="NCBI Taxonomy" id="265554"/>
    <lineage>
        <taxon>Eukaryota</taxon>
        <taxon>Sar</taxon>
        <taxon>Stramenopiles</taxon>
        <taxon>Ochrophyta</taxon>
        <taxon>Bacillariophyta</taxon>
        <taxon>Bacillariophyceae</taxon>
        <taxon>Bacillariophycidae</taxon>
        <taxon>Thalassiophysales</taxon>
        <taxon>Catenulaceae</taxon>
        <taxon>Amphora</taxon>
    </lineage>
</organism>
<evidence type="ECO:0000313" key="6">
    <source>
        <dbReference type="EMBL" id="CAE0409022.1"/>
    </source>
</evidence>
<evidence type="ECO:0000256" key="1">
    <source>
        <dbReference type="ARBA" id="ARBA00006865"/>
    </source>
</evidence>
<dbReference type="Gene3D" id="2.60.120.200">
    <property type="match status" value="1"/>
</dbReference>
<feature type="compositionally biased region" description="Basic residues" evidence="2">
    <location>
        <begin position="365"/>
        <end position="375"/>
    </location>
</feature>
<feature type="chain" id="PRO_5030516291" description="GH16 domain-containing protein" evidence="4">
    <location>
        <begin position="24"/>
        <end position="476"/>
    </location>
</feature>